<dbReference type="SUPFAM" id="SSF47769">
    <property type="entry name" value="SAM/Pointed domain"/>
    <property type="match status" value="1"/>
</dbReference>
<dbReference type="Proteomes" id="UP001327560">
    <property type="component" value="Chromosome 3"/>
</dbReference>
<accession>A0AAQ3Q9X7</accession>
<dbReference type="Pfam" id="PF00536">
    <property type="entry name" value="SAM_1"/>
    <property type="match status" value="1"/>
</dbReference>
<dbReference type="PANTHER" id="PTHR10627">
    <property type="entry name" value="SCP160"/>
    <property type="match status" value="1"/>
</dbReference>
<dbReference type="CDD" id="cd09487">
    <property type="entry name" value="SAM_superfamily"/>
    <property type="match status" value="1"/>
</dbReference>
<dbReference type="AlphaFoldDB" id="A0AAQ3Q9X7"/>
<keyword evidence="1" id="KW-0677">Repeat</keyword>
<name>A0AAQ3Q9X7_9LILI</name>
<dbReference type="SMART" id="SM00454">
    <property type="entry name" value="SAM"/>
    <property type="match status" value="1"/>
</dbReference>
<organism evidence="4 5">
    <name type="scientific">Canna indica</name>
    <name type="common">Indian-shot</name>
    <dbReference type="NCBI Taxonomy" id="4628"/>
    <lineage>
        <taxon>Eukaryota</taxon>
        <taxon>Viridiplantae</taxon>
        <taxon>Streptophyta</taxon>
        <taxon>Embryophyta</taxon>
        <taxon>Tracheophyta</taxon>
        <taxon>Spermatophyta</taxon>
        <taxon>Magnoliopsida</taxon>
        <taxon>Liliopsida</taxon>
        <taxon>Zingiberales</taxon>
        <taxon>Cannaceae</taxon>
        <taxon>Canna</taxon>
    </lineage>
</organism>
<dbReference type="PROSITE" id="PS50105">
    <property type="entry name" value="SAM_DOMAIN"/>
    <property type="match status" value="1"/>
</dbReference>
<evidence type="ECO:0000313" key="4">
    <source>
        <dbReference type="EMBL" id="WOL01756.1"/>
    </source>
</evidence>
<evidence type="ECO:0000256" key="1">
    <source>
        <dbReference type="ARBA" id="ARBA00022737"/>
    </source>
</evidence>
<evidence type="ECO:0000259" key="3">
    <source>
        <dbReference type="PROSITE" id="PS50105"/>
    </source>
</evidence>
<dbReference type="Gene3D" id="1.10.150.50">
    <property type="entry name" value="Transcription Factor, Ets-1"/>
    <property type="match status" value="1"/>
</dbReference>
<keyword evidence="5" id="KW-1185">Reference proteome</keyword>
<reference evidence="4 5" key="1">
    <citation type="submission" date="2023-10" db="EMBL/GenBank/DDBJ databases">
        <title>Chromosome-scale genome assembly provides insights into flower coloration mechanisms of Canna indica.</title>
        <authorList>
            <person name="Li C."/>
        </authorList>
    </citation>
    <scope>NUCLEOTIDE SEQUENCE [LARGE SCALE GENOMIC DNA]</scope>
    <source>
        <tissue evidence="4">Flower</tissue>
    </source>
</reference>
<evidence type="ECO:0000256" key="2">
    <source>
        <dbReference type="SAM" id="MobiDB-lite"/>
    </source>
</evidence>
<sequence>MANPAPPGCPEPTVNEGAAATASVVVVEANLPAPGSKRQRRPSVRLADFGEQPAVVPHEPFMRRSKQLKRSDAAASDRPRHPPSSRPRPVNIPAADGHRDGNGFQQAALPHAADDRGFLHVDDDHEPLGVAMRRSRDAKAKRSGVAGRRARSSWISSKVNEGVDASADLKSSGAEDAGEEDRSDFYGLRAEDSESPSDAETAALRARFPGTEDMGPNGCAIEGYVPPENNGGDWNHHNGRCWSLEEGGVQSWLSRLGLDQYAPVFEIHEVDDEVLPMLTMEDLKDMGINAVGSRRKMYYAIQKLKKGLLQEST</sequence>
<dbReference type="InterPro" id="IPR001660">
    <property type="entry name" value="SAM"/>
</dbReference>
<protein>
    <submittedName>
        <fullName evidence="4">Ankyrin repeat and SAM domain-containing protein 6-like</fullName>
    </submittedName>
</protein>
<evidence type="ECO:0000313" key="5">
    <source>
        <dbReference type="Proteomes" id="UP001327560"/>
    </source>
</evidence>
<feature type="compositionally biased region" description="Basic and acidic residues" evidence="2">
    <location>
        <begin position="69"/>
        <end position="80"/>
    </location>
</feature>
<gene>
    <name evidence="4" type="ORF">Cni_G10473</name>
</gene>
<feature type="domain" description="SAM" evidence="3">
    <location>
        <begin position="249"/>
        <end position="307"/>
    </location>
</feature>
<dbReference type="InterPro" id="IPR013761">
    <property type="entry name" value="SAM/pointed_sf"/>
</dbReference>
<feature type="region of interest" description="Disordered" evidence="2">
    <location>
        <begin position="129"/>
        <end position="201"/>
    </location>
</feature>
<dbReference type="EMBL" id="CP136892">
    <property type="protein sequence ID" value="WOL01756.1"/>
    <property type="molecule type" value="Genomic_DNA"/>
</dbReference>
<proteinExistence type="predicted"/>
<dbReference type="PANTHER" id="PTHR10627:SF69">
    <property type="entry name" value="PROTEIN BICAUDAL C"/>
    <property type="match status" value="1"/>
</dbReference>
<feature type="region of interest" description="Disordered" evidence="2">
    <location>
        <begin position="30"/>
        <end position="109"/>
    </location>
</feature>